<dbReference type="GO" id="GO:0006390">
    <property type="term" value="P:mitochondrial transcription"/>
    <property type="evidence" value="ECO:0007669"/>
    <property type="project" value="TreeGrafter"/>
</dbReference>
<evidence type="ECO:0000256" key="3">
    <source>
        <dbReference type="ARBA" id="ARBA00009493"/>
    </source>
</evidence>
<dbReference type="GO" id="GO:0001018">
    <property type="term" value="F:mitochondrial promoter sequence-specific DNA binding"/>
    <property type="evidence" value="ECO:0007669"/>
    <property type="project" value="TreeGrafter"/>
</dbReference>
<keyword evidence="4 11" id="KW-0240">DNA-directed RNA polymerase</keyword>
<comment type="similarity">
    <text evidence="3 11">Belongs to the phage and mitochondrial RNA polymerase family.</text>
</comment>
<evidence type="ECO:0000256" key="2">
    <source>
        <dbReference type="ARBA" id="ARBA00004173"/>
    </source>
</evidence>
<keyword evidence="6 11" id="KW-0548">Nucleotidyltransferase</keyword>
<evidence type="ECO:0000256" key="4">
    <source>
        <dbReference type="ARBA" id="ARBA00022478"/>
    </source>
</evidence>
<comment type="function">
    <text evidence="1 11">DNA-dependent RNA polymerase catalyzes the transcription of DNA into RNA using the four ribonucleoside triphosphates as substrates.</text>
</comment>
<dbReference type="InterPro" id="IPR037159">
    <property type="entry name" value="RNA_POL_N_sf"/>
</dbReference>
<keyword evidence="9 11" id="KW-0804">Transcription</keyword>
<evidence type="ECO:0000256" key="10">
    <source>
        <dbReference type="ARBA" id="ARBA00048552"/>
    </source>
</evidence>
<dbReference type="Pfam" id="PF00940">
    <property type="entry name" value="RNA_pol"/>
    <property type="match status" value="1"/>
</dbReference>
<keyword evidence="8" id="KW-0496">Mitochondrion</keyword>
<dbReference type="STRING" id="40296.A0A0A2LFU8"/>
<dbReference type="PANTHER" id="PTHR10102:SF0">
    <property type="entry name" value="DNA-DIRECTED RNA POLYMERASE, MITOCHONDRIAL"/>
    <property type="match status" value="1"/>
</dbReference>
<comment type="subcellular location">
    <subcellularLocation>
        <location evidence="2">Mitochondrion</location>
    </subcellularLocation>
</comment>
<evidence type="ECO:0000259" key="13">
    <source>
        <dbReference type="SMART" id="SM01311"/>
    </source>
</evidence>
<evidence type="ECO:0000256" key="9">
    <source>
        <dbReference type="ARBA" id="ARBA00023163"/>
    </source>
</evidence>
<evidence type="ECO:0000256" key="6">
    <source>
        <dbReference type="ARBA" id="ARBA00022695"/>
    </source>
</evidence>
<dbReference type="HOGENOM" id="CLU_003364_1_0_1"/>
<dbReference type="Pfam" id="PF04801">
    <property type="entry name" value="RPC5"/>
    <property type="match status" value="1"/>
</dbReference>
<gene>
    <name evidence="14" type="ORF">PITC_082170</name>
</gene>
<organism evidence="14 15">
    <name type="scientific">Penicillium italicum</name>
    <name type="common">Blue mold</name>
    <dbReference type="NCBI Taxonomy" id="40296"/>
    <lineage>
        <taxon>Eukaryota</taxon>
        <taxon>Fungi</taxon>
        <taxon>Dikarya</taxon>
        <taxon>Ascomycota</taxon>
        <taxon>Pezizomycotina</taxon>
        <taxon>Eurotiomycetes</taxon>
        <taxon>Eurotiomycetidae</taxon>
        <taxon>Eurotiales</taxon>
        <taxon>Aspergillaceae</taxon>
        <taxon>Penicillium</taxon>
    </lineage>
</organism>
<keyword evidence="5 11" id="KW-0808">Transferase</keyword>
<evidence type="ECO:0000313" key="15">
    <source>
        <dbReference type="Proteomes" id="UP000030104"/>
    </source>
</evidence>
<dbReference type="EMBL" id="JQGA01000468">
    <property type="protein sequence ID" value="KGO75510.1"/>
    <property type="molecule type" value="Genomic_DNA"/>
</dbReference>
<dbReference type="InterPro" id="IPR046950">
    <property type="entry name" value="DNA-dir_Rpol_C_phage-type"/>
</dbReference>
<evidence type="ECO:0000256" key="12">
    <source>
        <dbReference type="SAM" id="MobiDB-lite"/>
    </source>
</evidence>
<dbReference type="OMA" id="KWFEVDM"/>
<evidence type="ECO:0000256" key="7">
    <source>
        <dbReference type="ARBA" id="ARBA00022946"/>
    </source>
</evidence>
<dbReference type="PROSITE" id="PS00489">
    <property type="entry name" value="RNA_POL_PHAGE_2"/>
    <property type="match status" value="1"/>
</dbReference>
<evidence type="ECO:0000256" key="8">
    <source>
        <dbReference type="ARBA" id="ARBA00023128"/>
    </source>
</evidence>
<protein>
    <recommendedName>
        <fullName evidence="11">DNA-directed RNA polymerase</fullName>
        <ecNumber evidence="11">2.7.7.6</ecNumber>
    </recommendedName>
</protein>
<dbReference type="InterPro" id="IPR029262">
    <property type="entry name" value="RPOL_N"/>
</dbReference>
<dbReference type="FunFam" id="1.10.287.280:FF:000001">
    <property type="entry name" value="DNA-directed RNA polymerase"/>
    <property type="match status" value="1"/>
</dbReference>
<evidence type="ECO:0000256" key="5">
    <source>
        <dbReference type="ARBA" id="ARBA00022679"/>
    </source>
</evidence>
<dbReference type="FunFam" id="1.10.150.20:FF:000041">
    <property type="entry name" value="DNA-directed RNA polymerase"/>
    <property type="match status" value="1"/>
</dbReference>
<evidence type="ECO:0000256" key="1">
    <source>
        <dbReference type="ARBA" id="ARBA00004026"/>
    </source>
</evidence>
<dbReference type="PANTHER" id="PTHR10102">
    <property type="entry name" value="DNA-DIRECTED RNA POLYMERASE, MITOCHONDRIAL"/>
    <property type="match status" value="1"/>
</dbReference>
<comment type="caution">
    <text evidence="14">The sequence shown here is derived from an EMBL/GenBank/DDBJ whole genome shotgun (WGS) entry which is preliminary data.</text>
</comment>
<dbReference type="EC" id="2.7.7.6" evidence="11"/>
<dbReference type="Gene3D" id="1.10.1320.10">
    <property type="entry name" value="DNA-directed RNA polymerase, N-terminal domain"/>
    <property type="match status" value="1"/>
</dbReference>
<keyword evidence="7" id="KW-0809">Transit peptide</keyword>
<keyword evidence="15" id="KW-1185">Reference proteome</keyword>
<dbReference type="Gene3D" id="1.10.150.20">
    <property type="entry name" value="5' to 3' exonuclease, C-terminal subdomain"/>
    <property type="match status" value="1"/>
</dbReference>
<dbReference type="Pfam" id="PF14700">
    <property type="entry name" value="RPOL_N"/>
    <property type="match status" value="1"/>
</dbReference>
<proteinExistence type="inferred from homology"/>
<accession>A0A0A2LFU8</accession>
<feature type="domain" description="DNA-directed RNA polymerase N-terminal" evidence="13">
    <location>
        <begin position="587"/>
        <end position="907"/>
    </location>
</feature>
<dbReference type="SUPFAM" id="SSF56672">
    <property type="entry name" value="DNA/RNA polymerases"/>
    <property type="match status" value="1"/>
</dbReference>
<dbReference type="InterPro" id="IPR043502">
    <property type="entry name" value="DNA/RNA_pol_sf"/>
</dbReference>
<dbReference type="PROSITE" id="PS00900">
    <property type="entry name" value="RNA_POL_PHAGE_1"/>
    <property type="match status" value="1"/>
</dbReference>
<feature type="region of interest" description="Disordered" evidence="12">
    <location>
        <begin position="308"/>
        <end position="328"/>
    </location>
</feature>
<reference evidence="14 15" key="1">
    <citation type="journal article" date="2015" name="Mol. Plant Microbe Interact.">
        <title>Genome, transcriptome, and functional analyses of Penicillium expansum provide new insights into secondary metabolism and pathogenicity.</title>
        <authorList>
            <person name="Ballester A.R."/>
            <person name="Marcet-Houben M."/>
            <person name="Levin E."/>
            <person name="Sela N."/>
            <person name="Selma-Lazaro C."/>
            <person name="Carmona L."/>
            <person name="Wisniewski M."/>
            <person name="Droby S."/>
            <person name="Gonzalez-Candelas L."/>
            <person name="Gabaldon T."/>
        </authorList>
    </citation>
    <scope>NUCLEOTIDE SEQUENCE [LARGE SCALE GENOMIC DNA]</scope>
    <source>
        <strain evidence="14 15">PHI-1</strain>
    </source>
</reference>
<dbReference type="InterPro" id="IPR002092">
    <property type="entry name" value="DNA-dir_Rpol_phage-type"/>
</dbReference>
<evidence type="ECO:0000313" key="14">
    <source>
        <dbReference type="EMBL" id="KGO75510.1"/>
    </source>
</evidence>
<sequence>MTFSDDDPVVASYDVLLTDSDVSRYVFQYVDREHDRPYNDQENQRPVQLRLKPRTGLIEVEVPISTRENYDVNKGMRYGDAVKKSRSARDGGAYGMAGGFTAGSGTAAAGGRVKMEGNGDVEILDNKRAVDSASLMRVQSLGGRIKPSEEGDPVYMLATFTDKNLHLSPVTSVVQFHPQLHHLDALDEMPKVKGSRVKKDDDDRPPESEARAIDIKVKAAEDGEAAANAGNLDLLKQMQDEKWKTFGWVDAEAEDSWNTYESFMIHKDTENLPSLESNIESEDYLDKMSAPRIDPARPDLTGWAMKENRRRQRDGQAAADHSNIDGHSPETYDHFIHMPFEGFDTSSLIILDSTPQSQSKVFRRRHGVGGDEMEMKANLELSLKVGEFERASALINRLGHYHPPGSDEYLFMHNRFMRHMVTHMILHREQDMVLPLQKWFEVDMPAGGVTPDAVSYAIMIRMALRMLHGSKRDRTVRRYWELAQNAGLEEELVGIEVLEDSDVGELSKICSSDMLDLVSKYMKFPEPSEAPSAIVDNTPQVKAADQKGLGLASLKQSLSLFSGNLDIRLPENFTGTEEEGKELLSGLRQKRLETDSLDSALWRWREDNAERQKSGLNVVSDEKRLNKIMSQWHTDLVARIKKELVLVKEALDARIVSIEQKERCEYGVFLQALDPDRLAALTLLSVMSTFSRQGMDKGVKLSILASIVGRELQDELIADTHLKKNKSMDPIRLKALKQTLANRKDKQGRLRWRSIVEKINAENESIIWGARSQVKIGAVLMSMLVEVSKAPVWTEDPATKKRFLTMQPAFDHSYQINFGKRSGHIHMNSKLVEVVAREPPAELLARHLPMVCKPRPWTGPRSGGYQLYESTLVRTTPGEVLQPAYIKAVLKNDGLKEIRAGLDVLGATGWRINQQVFDVMLEAWNDGEAVGKLAPLDPDLLMPEQPKPDADYATQKEWHNKIREVENLRSGFHSVRCFQNFQLEVARAFRKEVFYLPHNMDFRGRAYPLPPYMNQMGADNSRGLLLFDKGKALGVSGMRWLKIQIANLFGFDKASMSEREQFTMDNLDNVLDSANAGLRGRRWWLQAEDPWQLLAACCELRNALQLSEPTEYVSRLPIHQDGSCNGLQHYAALGGDRVGAQQVNLEPSDRPSDVYTGVCEFVKEAIAQEAANGNPLAQRLDGRVTRKIVKQTVMTNVYGVTFLGATRQVKRQLIDYLPDLSNTERNSAAFYIATKIFGALGSMFNGAHEIQYWLGDCAQRITQSVTPEQIEELTQAALVPKDERDDNFARSTDPEKSFRSTVIWTTPLGLPVVQPYRTRKTRRVQTSLQDISLVDPGSDDVVSKRKQLQAFPPNFIHSLDATHMIMSANACHEAGLTFSAVHDSFWTHAADIDQMNLILRDAFVRMHSDDVVGRLGAEFKVRYGKNMFLARTSRFTPLGRAISHHRSCTRITKLQELINEHRRQTLLNSEDPEDQAEGRAMVTPCSLFESLGGTDSDLTTYKTMSTNAIGHIPEVIPDQERMPIGCSIDTNDPAIESLIGDLEMFEAKQASRGEMSKVEDDVHGQLYDQAEQPEQTEEPQSSAQSNSSKSRHLTTWLWMPLNFRPVPKKGDWDLTRIRESEYFFS</sequence>
<dbReference type="Gene3D" id="1.10.287.280">
    <property type="match status" value="1"/>
</dbReference>
<dbReference type="GO" id="GO:0034245">
    <property type="term" value="C:mitochondrial DNA-directed RNA polymerase complex"/>
    <property type="evidence" value="ECO:0007669"/>
    <property type="project" value="TreeGrafter"/>
</dbReference>
<dbReference type="InterPro" id="IPR006886">
    <property type="entry name" value="RNA_pol_III_Rpc5"/>
</dbReference>
<dbReference type="PhylomeDB" id="A0A0A2LFU8"/>
<feature type="region of interest" description="Disordered" evidence="12">
    <location>
        <begin position="1570"/>
        <end position="1589"/>
    </location>
</feature>
<comment type="catalytic activity">
    <reaction evidence="10 11">
        <text>RNA(n) + a ribonucleoside 5'-triphosphate = RNA(n+1) + diphosphate</text>
        <dbReference type="Rhea" id="RHEA:21248"/>
        <dbReference type="Rhea" id="RHEA-COMP:14527"/>
        <dbReference type="Rhea" id="RHEA-COMP:17342"/>
        <dbReference type="ChEBI" id="CHEBI:33019"/>
        <dbReference type="ChEBI" id="CHEBI:61557"/>
        <dbReference type="ChEBI" id="CHEBI:140395"/>
        <dbReference type="EC" id="2.7.7.6"/>
    </reaction>
</comment>
<feature type="compositionally biased region" description="Low complexity" evidence="12">
    <location>
        <begin position="1570"/>
        <end position="1588"/>
    </location>
</feature>
<dbReference type="GO" id="GO:0005634">
    <property type="term" value="C:nucleus"/>
    <property type="evidence" value="ECO:0007669"/>
    <property type="project" value="InterPro"/>
</dbReference>
<dbReference type="GO" id="GO:0003899">
    <property type="term" value="F:DNA-directed RNA polymerase activity"/>
    <property type="evidence" value="ECO:0007669"/>
    <property type="project" value="UniProtKB-EC"/>
</dbReference>
<name>A0A0A2LFU8_PENIT</name>
<dbReference type="SMART" id="SM01311">
    <property type="entry name" value="RPOL_N"/>
    <property type="match status" value="1"/>
</dbReference>
<dbReference type="Proteomes" id="UP000030104">
    <property type="component" value="Unassembled WGS sequence"/>
</dbReference>
<evidence type="ECO:0000256" key="11">
    <source>
        <dbReference type="RuleBase" id="RU003805"/>
    </source>
</evidence>
<dbReference type="OrthoDB" id="276422at2759"/>